<dbReference type="PANTHER" id="PTHR12137:SF54">
    <property type="entry name" value="CARBOHYDRATE SULFOTRANSFERASE"/>
    <property type="match status" value="1"/>
</dbReference>
<dbReference type="GO" id="GO:0016020">
    <property type="term" value="C:membrane"/>
    <property type="evidence" value="ECO:0007669"/>
    <property type="project" value="InterPro"/>
</dbReference>
<comment type="caution">
    <text evidence="8">The sequence shown here is derived from an EMBL/GenBank/DDBJ whole genome shotgun (WGS) entry which is preliminary data.</text>
</comment>
<dbReference type="Gene3D" id="3.40.50.300">
    <property type="entry name" value="P-loop containing nucleotide triphosphate hydrolases"/>
    <property type="match status" value="1"/>
</dbReference>
<dbReference type="InterPro" id="IPR027417">
    <property type="entry name" value="P-loop_NTPase"/>
</dbReference>
<keyword evidence="7" id="KW-0325">Glycoprotein</keyword>
<evidence type="ECO:0008006" key="10">
    <source>
        <dbReference type="Google" id="ProtNLM"/>
    </source>
</evidence>
<dbReference type="OrthoDB" id="554104at2"/>
<keyword evidence="9" id="KW-1185">Reference proteome</keyword>
<dbReference type="RefSeq" id="WP_116558294.1">
    <property type="nucleotide sequence ID" value="NZ_QDKM01000003.1"/>
</dbReference>
<dbReference type="GO" id="GO:0016051">
    <property type="term" value="P:carbohydrate biosynthetic process"/>
    <property type="evidence" value="ECO:0007669"/>
    <property type="project" value="InterPro"/>
</dbReference>
<keyword evidence="4" id="KW-1133">Transmembrane helix</keyword>
<organism evidence="8 9">
    <name type="scientific">Pararhodobacter oceanensis</name>
    <dbReference type="NCBI Taxonomy" id="2172121"/>
    <lineage>
        <taxon>Bacteria</taxon>
        <taxon>Pseudomonadati</taxon>
        <taxon>Pseudomonadota</taxon>
        <taxon>Alphaproteobacteria</taxon>
        <taxon>Rhodobacterales</taxon>
        <taxon>Paracoccaceae</taxon>
        <taxon>Pararhodobacter</taxon>
    </lineage>
</organism>
<keyword evidence="3" id="KW-0812">Transmembrane</keyword>
<keyword evidence="5" id="KW-0333">Golgi apparatus</keyword>
<comment type="subcellular location">
    <subcellularLocation>
        <location evidence="1">Golgi apparatus membrane</location>
        <topology evidence="1">Single-pass type II membrane protein</topology>
    </subcellularLocation>
</comment>
<dbReference type="AlphaFoldDB" id="A0A2T8HV43"/>
<keyword evidence="2" id="KW-0808">Transferase</keyword>
<evidence type="ECO:0000313" key="8">
    <source>
        <dbReference type="EMBL" id="PVH29298.1"/>
    </source>
</evidence>
<dbReference type="InterPro" id="IPR005331">
    <property type="entry name" value="Sulfotransferase"/>
</dbReference>
<evidence type="ECO:0000313" key="9">
    <source>
        <dbReference type="Proteomes" id="UP000245911"/>
    </source>
</evidence>
<dbReference type="InterPro" id="IPR018011">
    <property type="entry name" value="Carb_sulfotrans_8-10"/>
</dbReference>
<keyword evidence="6" id="KW-0472">Membrane</keyword>
<evidence type="ECO:0000256" key="2">
    <source>
        <dbReference type="ARBA" id="ARBA00022679"/>
    </source>
</evidence>
<proteinExistence type="predicted"/>
<dbReference type="Pfam" id="PF03567">
    <property type="entry name" value="Sulfotransfer_2"/>
    <property type="match status" value="1"/>
</dbReference>
<evidence type="ECO:0000256" key="5">
    <source>
        <dbReference type="ARBA" id="ARBA00023034"/>
    </source>
</evidence>
<dbReference type="EMBL" id="QDKM01000003">
    <property type="protein sequence ID" value="PVH29298.1"/>
    <property type="molecule type" value="Genomic_DNA"/>
</dbReference>
<name>A0A2T8HV43_9RHOB</name>
<evidence type="ECO:0000256" key="3">
    <source>
        <dbReference type="ARBA" id="ARBA00022692"/>
    </source>
</evidence>
<dbReference type="SUPFAM" id="SSF52540">
    <property type="entry name" value="P-loop containing nucleoside triphosphate hydrolases"/>
    <property type="match status" value="1"/>
</dbReference>
<protein>
    <recommendedName>
        <fullName evidence="10">Sulfotransferase family protein</fullName>
    </recommendedName>
</protein>
<reference evidence="8 9" key="1">
    <citation type="submission" date="2018-04" db="EMBL/GenBank/DDBJ databases">
        <title>Pararhodobacter oceanense sp. nov., isolated from marine intertidal sediment.</title>
        <authorList>
            <person name="Wang X.-L."/>
            <person name="Du Z.-J."/>
        </authorList>
    </citation>
    <scope>NUCLEOTIDE SEQUENCE [LARGE SCALE GENOMIC DNA]</scope>
    <source>
        <strain evidence="8 9">AM505</strain>
    </source>
</reference>
<dbReference type="PANTHER" id="PTHR12137">
    <property type="entry name" value="CARBOHYDRATE SULFOTRANSFERASE"/>
    <property type="match status" value="1"/>
</dbReference>
<evidence type="ECO:0000256" key="7">
    <source>
        <dbReference type="ARBA" id="ARBA00023180"/>
    </source>
</evidence>
<dbReference type="Proteomes" id="UP000245911">
    <property type="component" value="Unassembled WGS sequence"/>
</dbReference>
<accession>A0A2T8HV43</accession>
<dbReference type="GO" id="GO:0008146">
    <property type="term" value="F:sulfotransferase activity"/>
    <property type="evidence" value="ECO:0007669"/>
    <property type="project" value="InterPro"/>
</dbReference>
<sequence>MAVILDQHQLAYFAVPKTACTSIKTMFFEIENGFAFHDFRASGRYWWIHHFYKTLLFERQNHARIANHHRIAVVRDPIQRLLSCYSNRVLHHKELSQANAQAQLRGTGLPFDPSLRSFVSNLRGYMAAVESINHHARPMVDYLGRDTGYFARLYRMSELDAFVADVSAATGTLVGLPRLQTGGPRIEVDTLSKEVVTMLREFYAEDYEVFAGFL</sequence>
<evidence type="ECO:0000256" key="4">
    <source>
        <dbReference type="ARBA" id="ARBA00022989"/>
    </source>
</evidence>
<evidence type="ECO:0000256" key="6">
    <source>
        <dbReference type="ARBA" id="ARBA00023136"/>
    </source>
</evidence>
<gene>
    <name evidence="8" type="ORF">DDE20_09820</name>
</gene>
<evidence type="ECO:0000256" key="1">
    <source>
        <dbReference type="ARBA" id="ARBA00004323"/>
    </source>
</evidence>